<organism evidence="3 6">
    <name type="scientific">Didymodactylos carnosus</name>
    <dbReference type="NCBI Taxonomy" id="1234261"/>
    <lineage>
        <taxon>Eukaryota</taxon>
        <taxon>Metazoa</taxon>
        <taxon>Spiralia</taxon>
        <taxon>Gnathifera</taxon>
        <taxon>Rotifera</taxon>
        <taxon>Eurotatoria</taxon>
        <taxon>Bdelloidea</taxon>
        <taxon>Philodinida</taxon>
        <taxon>Philodinidae</taxon>
        <taxon>Didymodactylos</taxon>
    </lineage>
</organism>
<protein>
    <submittedName>
        <fullName evidence="3">Uncharacterized protein</fullName>
    </submittedName>
</protein>
<keyword evidence="6" id="KW-1185">Reference proteome</keyword>
<dbReference type="Proteomes" id="UP000682733">
    <property type="component" value="Unassembled WGS sequence"/>
</dbReference>
<feature type="transmembrane region" description="Helical" evidence="1">
    <location>
        <begin position="93"/>
        <end position="111"/>
    </location>
</feature>
<evidence type="ECO:0000313" key="6">
    <source>
        <dbReference type="Proteomes" id="UP000663829"/>
    </source>
</evidence>
<dbReference type="EMBL" id="CAJOBA010002972">
    <property type="protein sequence ID" value="CAF3666054.1"/>
    <property type="molecule type" value="Genomic_DNA"/>
</dbReference>
<comment type="caution">
    <text evidence="3">The sequence shown here is derived from an EMBL/GenBank/DDBJ whole genome shotgun (WGS) entry which is preliminary data.</text>
</comment>
<sequence>MPRVRVPIRRSGVRYATRPGARYASPPPRPYFPPPAAKNRGLAGLLGGLGGLLVCLLCLATLGLLGLFAAFIGVTAYLGGVYRALKKQVNSSSGLYVNVFILICALGFAYFNKIRRSI</sequence>
<dbReference type="OrthoDB" id="10056273at2759"/>
<keyword evidence="1" id="KW-0472">Membrane</keyword>
<dbReference type="Proteomes" id="UP000681722">
    <property type="component" value="Unassembled WGS sequence"/>
</dbReference>
<dbReference type="Proteomes" id="UP000663829">
    <property type="component" value="Unassembled WGS sequence"/>
</dbReference>
<evidence type="ECO:0000313" key="2">
    <source>
        <dbReference type="EMBL" id="CAF0882472.1"/>
    </source>
</evidence>
<evidence type="ECO:0000313" key="4">
    <source>
        <dbReference type="EMBL" id="CAF3666054.1"/>
    </source>
</evidence>
<gene>
    <name evidence="3" type="ORF">GPM918_LOCUS16769</name>
    <name evidence="2" type="ORF">OVA965_LOCUS8693</name>
    <name evidence="5" type="ORF">SRO942_LOCUS16768</name>
    <name evidence="4" type="ORF">TMI583_LOCUS8689</name>
</gene>
<dbReference type="EMBL" id="CAJNOK010002971">
    <property type="protein sequence ID" value="CAF0882472.1"/>
    <property type="molecule type" value="Genomic_DNA"/>
</dbReference>
<keyword evidence="1" id="KW-1133">Transmembrane helix</keyword>
<name>A0A814LAP1_9BILA</name>
<dbReference type="AlphaFoldDB" id="A0A814LAP1"/>
<dbReference type="EMBL" id="CAJOBC010004473">
    <property type="protein sequence ID" value="CAF3829173.1"/>
    <property type="molecule type" value="Genomic_DNA"/>
</dbReference>
<keyword evidence="1" id="KW-0812">Transmembrane</keyword>
<dbReference type="Proteomes" id="UP000677228">
    <property type="component" value="Unassembled WGS sequence"/>
</dbReference>
<dbReference type="EMBL" id="CAJNOQ010004473">
    <property type="protein sequence ID" value="CAF1060833.1"/>
    <property type="molecule type" value="Genomic_DNA"/>
</dbReference>
<reference evidence="3" key="1">
    <citation type="submission" date="2021-02" db="EMBL/GenBank/DDBJ databases">
        <authorList>
            <person name="Nowell W R."/>
        </authorList>
    </citation>
    <scope>NUCLEOTIDE SEQUENCE</scope>
</reference>
<evidence type="ECO:0000256" key="1">
    <source>
        <dbReference type="SAM" id="Phobius"/>
    </source>
</evidence>
<evidence type="ECO:0000313" key="3">
    <source>
        <dbReference type="EMBL" id="CAF1060833.1"/>
    </source>
</evidence>
<accession>A0A814LAP1</accession>
<evidence type="ECO:0000313" key="5">
    <source>
        <dbReference type="EMBL" id="CAF3829173.1"/>
    </source>
</evidence>
<proteinExistence type="predicted"/>
<feature type="transmembrane region" description="Helical" evidence="1">
    <location>
        <begin position="45"/>
        <end position="73"/>
    </location>
</feature>